<evidence type="ECO:0000313" key="3">
    <source>
        <dbReference type="Proteomes" id="UP000194903"/>
    </source>
</evidence>
<feature type="transmembrane region" description="Helical" evidence="1">
    <location>
        <begin position="89"/>
        <end position="107"/>
    </location>
</feature>
<gene>
    <name evidence="2" type="ORF">CBW42_04675</name>
</gene>
<protein>
    <recommendedName>
        <fullName evidence="4">SdpI/YhfL protein family</fullName>
    </recommendedName>
</protein>
<keyword evidence="1" id="KW-1133">Transmembrane helix</keyword>
<dbReference type="AlphaFoldDB" id="A0A252F541"/>
<evidence type="ECO:0000313" key="2">
    <source>
        <dbReference type="EMBL" id="OUM20887.1"/>
    </source>
</evidence>
<proteinExistence type="predicted"/>
<feature type="transmembrane region" description="Helical" evidence="1">
    <location>
        <begin position="6"/>
        <end position="25"/>
    </location>
</feature>
<accession>A0A252F541</accession>
<dbReference type="RefSeq" id="WP_087018255.1">
    <property type="nucleotide sequence ID" value="NZ_NHOC01000004.1"/>
</dbReference>
<name>A0A252F541_9FIRM</name>
<evidence type="ECO:0008006" key="4">
    <source>
        <dbReference type="Google" id="ProtNLM"/>
    </source>
</evidence>
<sequence length="129" mass="14080">MFFSLPLLCVSCLLPVIMLVLGFRWKTSVPARDAKLSYHTTLACKSDETWTFAHHCFAARCRRQGAILLIASLILLFASFLFVPNWSSIIAMALVCVQALSTLLLILPVENAIYDNFGGNAPAGTNSAS</sequence>
<dbReference type="Pfam" id="PF13630">
    <property type="entry name" value="SdpI"/>
    <property type="match status" value="1"/>
</dbReference>
<comment type="caution">
    <text evidence="2">The sequence shown here is derived from an EMBL/GenBank/DDBJ whole genome shotgun (WGS) entry which is preliminary data.</text>
</comment>
<dbReference type="OrthoDB" id="3173919at2"/>
<feature type="transmembrane region" description="Helical" evidence="1">
    <location>
        <begin position="65"/>
        <end position="83"/>
    </location>
</feature>
<keyword evidence="1" id="KW-0812">Transmembrane</keyword>
<keyword evidence="3" id="KW-1185">Reference proteome</keyword>
<evidence type="ECO:0000256" key="1">
    <source>
        <dbReference type="SAM" id="Phobius"/>
    </source>
</evidence>
<dbReference type="EMBL" id="NHOC01000004">
    <property type="protein sequence ID" value="OUM20887.1"/>
    <property type="molecule type" value="Genomic_DNA"/>
</dbReference>
<dbReference type="InterPro" id="IPR025962">
    <property type="entry name" value="SdpI/YhfL"/>
</dbReference>
<dbReference type="Proteomes" id="UP000194903">
    <property type="component" value="Unassembled WGS sequence"/>
</dbReference>
<keyword evidence="1" id="KW-0472">Membrane</keyword>
<reference evidence="2 3" key="1">
    <citation type="submission" date="2017-05" db="EMBL/GenBank/DDBJ databases">
        <title>Butyricicoccus porcorum sp. nov. a butyrate-producing bacterium from the swine intestinal tract.</title>
        <authorList>
            <person name="Trachsel J."/>
            <person name="Humphrey S."/>
            <person name="Allen H.K."/>
        </authorList>
    </citation>
    <scope>NUCLEOTIDE SEQUENCE [LARGE SCALE GENOMIC DNA]</scope>
    <source>
        <strain evidence="2">BB10</strain>
    </source>
</reference>
<organism evidence="2 3">
    <name type="scientific">Butyricicoccus porcorum</name>
    <dbReference type="NCBI Taxonomy" id="1945634"/>
    <lineage>
        <taxon>Bacteria</taxon>
        <taxon>Bacillati</taxon>
        <taxon>Bacillota</taxon>
        <taxon>Clostridia</taxon>
        <taxon>Eubacteriales</taxon>
        <taxon>Butyricicoccaceae</taxon>
        <taxon>Butyricicoccus</taxon>
    </lineage>
</organism>